<comment type="caution">
    <text evidence="19">The sequence shown here is derived from an EMBL/GenBank/DDBJ whole genome shotgun (WGS) entry which is preliminary data.</text>
</comment>
<evidence type="ECO:0000256" key="8">
    <source>
        <dbReference type="ARBA" id="ARBA00022643"/>
    </source>
</evidence>
<evidence type="ECO:0000256" key="18">
    <source>
        <dbReference type="SAM" id="MobiDB-lite"/>
    </source>
</evidence>
<organism evidence="19 20">
    <name type="scientific">Akanthomyces lecanii RCEF 1005</name>
    <dbReference type="NCBI Taxonomy" id="1081108"/>
    <lineage>
        <taxon>Eukaryota</taxon>
        <taxon>Fungi</taxon>
        <taxon>Dikarya</taxon>
        <taxon>Ascomycota</taxon>
        <taxon>Pezizomycotina</taxon>
        <taxon>Sordariomycetes</taxon>
        <taxon>Hypocreomycetidae</taxon>
        <taxon>Hypocreales</taxon>
        <taxon>Cordycipitaceae</taxon>
        <taxon>Akanthomyces</taxon>
        <taxon>Cordyceps confragosa</taxon>
    </lineage>
</organism>
<comment type="similarity">
    <text evidence="4">In the N-terminal section; belongs to the cytochrome P450 family.</text>
</comment>
<evidence type="ECO:0000256" key="6">
    <source>
        <dbReference type="ARBA" id="ARBA00022617"/>
    </source>
</evidence>
<comment type="cofactor">
    <cofactor evidence="1">
        <name>FMN</name>
        <dbReference type="ChEBI" id="CHEBI:58210"/>
    </cofactor>
</comment>
<comment type="cofactor">
    <cofactor evidence="3">
        <name>FAD</name>
        <dbReference type="ChEBI" id="CHEBI:57692"/>
    </cofactor>
</comment>
<evidence type="ECO:0000256" key="1">
    <source>
        <dbReference type="ARBA" id="ARBA00001917"/>
    </source>
</evidence>
<evidence type="ECO:0000256" key="17">
    <source>
        <dbReference type="RuleBase" id="RU000461"/>
    </source>
</evidence>
<dbReference type="PROSITE" id="PS00086">
    <property type="entry name" value="CYTOCHROME_P450"/>
    <property type="match status" value="1"/>
</dbReference>
<keyword evidence="13 17" id="KW-0560">Oxidoreductase</keyword>
<evidence type="ECO:0000256" key="7">
    <source>
        <dbReference type="ARBA" id="ARBA00022630"/>
    </source>
</evidence>
<evidence type="ECO:0000256" key="10">
    <source>
        <dbReference type="ARBA" id="ARBA00022827"/>
    </source>
</evidence>
<evidence type="ECO:0000313" key="19">
    <source>
        <dbReference type="EMBL" id="OAA80705.1"/>
    </source>
</evidence>
<dbReference type="PANTHER" id="PTHR24305">
    <property type="entry name" value="CYTOCHROME P450"/>
    <property type="match status" value="1"/>
</dbReference>
<dbReference type="EMBL" id="AZHF01000001">
    <property type="protein sequence ID" value="OAA80705.1"/>
    <property type="molecule type" value="Genomic_DNA"/>
</dbReference>
<evidence type="ECO:0000313" key="20">
    <source>
        <dbReference type="Proteomes" id="UP000076881"/>
    </source>
</evidence>
<comment type="similarity">
    <text evidence="17">Belongs to the cytochrome P450 family.</text>
</comment>
<dbReference type="Pfam" id="PF00067">
    <property type="entry name" value="p450"/>
    <property type="match status" value="1"/>
</dbReference>
<evidence type="ECO:0000256" key="16">
    <source>
        <dbReference type="PIRSR" id="PIRSR602401-1"/>
    </source>
</evidence>
<evidence type="ECO:0000256" key="15">
    <source>
        <dbReference type="ARBA" id="ARBA00023033"/>
    </source>
</evidence>
<dbReference type="InterPro" id="IPR017972">
    <property type="entry name" value="Cyt_P450_CS"/>
</dbReference>
<feature type="compositionally biased region" description="Basic and acidic residues" evidence="18">
    <location>
        <begin position="26"/>
        <end position="39"/>
    </location>
</feature>
<dbReference type="GO" id="GO:0005506">
    <property type="term" value="F:iron ion binding"/>
    <property type="evidence" value="ECO:0007669"/>
    <property type="project" value="InterPro"/>
</dbReference>
<dbReference type="InterPro" id="IPR050121">
    <property type="entry name" value="Cytochrome_P450_monoxygenase"/>
</dbReference>
<dbReference type="PANTHER" id="PTHR24305:SF108">
    <property type="entry name" value="P450, PUTATIVE (EUROFUNG)-RELATED"/>
    <property type="match status" value="1"/>
</dbReference>
<dbReference type="Gene3D" id="1.10.630.10">
    <property type="entry name" value="Cytochrome P450"/>
    <property type="match status" value="1"/>
</dbReference>
<evidence type="ECO:0000256" key="2">
    <source>
        <dbReference type="ARBA" id="ARBA00001971"/>
    </source>
</evidence>
<evidence type="ECO:0000256" key="4">
    <source>
        <dbReference type="ARBA" id="ARBA00010018"/>
    </source>
</evidence>
<dbReference type="OrthoDB" id="1470350at2759"/>
<dbReference type="Proteomes" id="UP000076881">
    <property type="component" value="Unassembled WGS sequence"/>
</dbReference>
<keyword evidence="11" id="KW-0521">NADP</keyword>
<dbReference type="AlphaFoldDB" id="A0A168JPL3"/>
<keyword evidence="15 17" id="KW-0503">Monooxygenase</keyword>
<dbReference type="InterPro" id="IPR001128">
    <property type="entry name" value="Cyt_P450"/>
</dbReference>
<dbReference type="InterPro" id="IPR036396">
    <property type="entry name" value="Cyt_P450_sf"/>
</dbReference>
<dbReference type="PRINTS" id="PR00463">
    <property type="entry name" value="EP450I"/>
</dbReference>
<name>A0A168JPL3_CORDF</name>
<dbReference type="GO" id="GO:0020037">
    <property type="term" value="F:heme binding"/>
    <property type="evidence" value="ECO:0007669"/>
    <property type="project" value="InterPro"/>
</dbReference>
<proteinExistence type="inferred from homology"/>
<evidence type="ECO:0000256" key="14">
    <source>
        <dbReference type="ARBA" id="ARBA00023004"/>
    </source>
</evidence>
<keyword evidence="8" id="KW-0288">FMN</keyword>
<evidence type="ECO:0000256" key="11">
    <source>
        <dbReference type="ARBA" id="ARBA00022857"/>
    </source>
</evidence>
<keyword evidence="6 16" id="KW-0349">Heme</keyword>
<evidence type="ECO:0000256" key="9">
    <source>
        <dbReference type="ARBA" id="ARBA00022723"/>
    </source>
</evidence>
<reference evidence="19 20" key="1">
    <citation type="journal article" date="2016" name="Genome Biol. Evol.">
        <title>Divergent and convergent evolution of fungal pathogenicity.</title>
        <authorList>
            <person name="Shang Y."/>
            <person name="Xiao G."/>
            <person name="Zheng P."/>
            <person name="Cen K."/>
            <person name="Zhan S."/>
            <person name="Wang C."/>
        </authorList>
    </citation>
    <scope>NUCLEOTIDE SEQUENCE [LARGE SCALE GENOMIC DNA]</scope>
    <source>
        <strain evidence="19 20">RCEF 1005</strain>
    </source>
</reference>
<feature type="binding site" description="axial binding residue" evidence="16">
    <location>
        <position position="507"/>
    </location>
    <ligand>
        <name>heme</name>
        <dbReference type="ChEBI" id="CHEBI:30413"/>
    </ligand>
    <ligandPart>
        <name>Fe</name>
        <dbReference type="ChEBI" id="CHEBI:18248"/>
    </ligandPart>
</feature>
<gene>
    <name evidence="19" type="ORF">LEL_00250</name>
</gene>
<keyword evidence="10" id="KW-0274">FAD</keyword>
<sequence length="560" mass="61716">MQADPQQQQLRVPEGRQEGHSASWYIRERAEGRRGTSKEKRYKGGTGERGLSRVSAYRAGNAPEYDDAGIQLYGAAPAAAEATYHEESEWWPTFTTLTFFYTTDYTASPIPQPRGIPLLGNLFDVKPSNTWTSLKTLAETHGEIFQIKVFGQTIVFVAGAALAEEICDEKRFRKYVGGPVVEIRAAVHDSLFTAYDGEASWGVAHRIIAPHLAPDAMPQWHAEICATAQEMVDGWGTTTTTISPFDQFARLDLETTTLTLFGKKLGALTGPPHPMLQAMEDATAEAVMRPTRPAVVNSLLYGRKFRNAIRVMRAWAADVVQHRKDNPTDRQDILAALLTGRDPETGKGLTESQVIDEVVTMPIGSSTAPCLLTFALYCLLRNPAVVTKAREEIAAVVGASGSLEHAHIAKLEYVGAIIHESLRLSFAAPGFNIEPIPSADKAPVLLAGGKYQVAHDQAMIIVMAGVNRDPSVFEDPLAFKPERMLGDAFARLPPGAKKWFGNGKRECIGKAYAWHWSVLVLAMMLQKMDFEAADKRYVLERDGWFNYRPVGFKVKVKARA</sequence>
<accession>A0A168JPL3</accession>
<keyword evidence="14 16" id="KW-0408">Iron</keyword>
<evidence type="ECO:0000256" key="5">
    <source>
        <dbReference type="ARBA" id="ARBA00022448"/>
    </source>
</evidence>
<evidence type="ECO:0000256" key="12">
    <source>
        <dbReference type="ARBA" id="ARBA00022982"/>
    </source>
</evidence>
<keyword evidence="5" id="KW-0813">Transport</keyword>
<dbReference type="GO" id="GO:0004497">
    <property type="term" value="F:monooxygenase activity"/>
    <property type="evidence" value="ECO:0007669"/>
    <property type="project" value="UniProtKB-KW"/>
</dbReference>
<keyword evidence="7" id="KW-0285">Flavoprotein</keyword>
<feature type="compositionally biased region" description="Polar residues" evidence="18">
    <location>
        <begin position="1"/>
        <end position="10"/>
    </location>
</feature>
<dbReference type="FunFam" id="1.10.630.10:FF:000040">
    <property type="entry name" value="Bifunctional cytochrome P450/NADPH--P450 reductase"/>
    <property type="match status" value="1"/>
</dbReference>
<comment type="cofactor">
    <cofactor evidence="2 16">
        <name>heme</name>
        <dbReference type="ChEBI" id="CHEBI:30413"/>
    </cofactor>
</comment>
<dbReference type="InterPro" id="IPR002401">
    <property type="entry name" value="Cyt_P450_E_grp-I"/>
</dbReference>
<keyword evidence="12" id="KW-0249">Electron transport</keyword>
<evidence type="ECO:0000256" key="3">
    <source>
        <dbReference type="ARBA" id="ARBA00001974"/>
    </source>
</evidence>
<feature type="region of interest" description="Disordered" evidence="18">
    <location>
        <begin position="1"/>
        <end position="49"/>
    </location>
</feature>
<protein>
    <submittedName>
        <fullName evidence="19">Cytochrome P450</fullName>
    </submittedName>
</protein>
<keyword evidence="20" id="KW-1185">Reference proteome</keyword>
<dbReference type="SUPFAM" id="SSF48264">
    <property type="entry name" value="Cytochrome P450"/>
    <property type="match status" value="1"/>
</dbReference>
<evidence type="ECO:0000256" key="13">
    <source>
        <dbReference type="ARBA" id="ARBA00023002"/>
    </source>
</evidence>
<dbReference type="GO" id="GO:0016705">
    <property type="term" value="F:oxidoreductase activity, acting on paired donors, with incorporation or reduction of molecular oxygen"/>
    <property type="evidence" value="ECO:0007669"/>
    <property type="project" value="InterPro"/>
</dbReference>
<dbReference type="STRING" id="1081108.A0A168JPL3"/>
<keyword evidence="9 16" id="KW-0479">Metal-binding</keyword>